<keyword evidence="1" id="KW-1133">Transmembrane helix</keyword>
<protein>
    <submittedName>
        <fullName evidence="2">Uncharacterized protein</fullName>
    </submittedName>
</protein>
<keyword evidence="1" id="KW-0812">Transmembrane</keyword>
<dbReference type="AlphaFoldDB" id="A0A6N7EPT2"/>
<dbReference type="Proteomes" id="UP000437709">
    <property type="component" value="Unassembled WGS sequence"/>
</dbReference>
<evidence type="ECO:0000313" key="2">
    <source>
        <dbReference type="EMBL" id="MPV37234.1"/>
    </source>
</evidence>
<gene>
    <name evidence="2" type="ORF">GB881_09240</name>
</gene>
<evidence type="ECO:0000313" key="3">
    <source>
        <dbReference type="Proteomes" id="UP000437709"/>
    </source>
</evidence>
<feature type="transmembrane region" description="Helical" evidence="1">
    <location>
        <begin position="50"/>
        <end position="73"/>
    </location>
</feature>
<proteinExistence type="predicted"/>
<dbReference type="EMBL" id="WHPC01000029">
    <property type="protein sequence ID" value="MPV37234.1"/>
    <property type="molecule type" value="Genomic_DNA"/>
</dbReference>
<sequence>MDAVPQQENKQQEPRKLKAPASAYVKTAVLGVAVAVAIGAAAGLFRQEDFWLVAIVFAAMVLPTAVALGWFVFVSRHVVEEDAHASENVELQWWHRAGFGAMTDMLTVCGLGLFALSITGIQIGAVPVLAAVVVLGMADMAIRYFVLLRRG</sequence>
<reference evidence="2 3" key="1">
    <citation type="submission" date="2019-10" db="EMBL/GenBank/DDBJ databases">
        <title>Georgenia wutianyii sp. nov. and Georgenia yuyongxinii sp. nov. isolated from plateau pika (Ochotona curzoniae) in the Qinghai-Tibet plateau of China.</title>
        <authorList>
            <person name="Tian Z."/>
        </authorList>
    </citation>
    <scope>NUCLEOTIDE SEQUENCE [LARGE SCALE GENOMIC DNA]</scope>
    <source>
        <strain evidence="2 3">JCM 19765</strain>
    </source>
</reference>
<keyword evidence="1" id="KW-0472">Membrane</keyword>
<comment type="caution">
    <text evidence="2">The sequence shown here is derived from an EMBL/GenBank/DDBJ whole genome shotgun (WGS) entry which is preliminary data.</text>
</comment>
<keyword evidence="3" id="KW-1185">Reference proteome</keyword>
<name>A0A6N7EPT2_9MICO</name>
<feature type="transmembrane region" description="Helical" evidence="1">
    <location>
        <begin position="21"/>
        <end position="44"/>
    </location>
</feature>
<evidence type="ECO:0000256" key="1">
    <source>
        <dbReference type="SAM" id="Phobius"/>
    </source>
</evidence>
<accession>A0A6N7EPT2</accession>
<feature type="transmembrane region" description="Helical" evidence="1">
    <location>
        <begin position="124"/>
        <end position="146"/>
    </location>
</feature>
<organism evidence="2 3">
    <name type="scientific">Georgenia subflava</name>
    <dbReference type="NCBI Taxonomy" id="1622177"/>
    <lineage>
        <taxon>Bacteria</taxon>
        <taxon>Bacillati</taxon>
        <taxon>Actinomycetota</taxon>
        <taxon>Actinomycetes</taxon>
        <taxon>Micrococcales</taxon>
        <taxon>Bogoriellaceae</taxon>
        <taxon>Georgenia</taxon>
    </lineage>
</organism>
<dbReference type="RefSeq" id="WP_152194581.1">
    <property type="nucleotide sequence ID" value="NZ_VUKD01000002.1"/>
</dbReference>
<dbReference type="OrthoDB" id="4883526at2"/>